<dbReference type="STRING" id="45634.SCRDD08_00127"/>
<reference evidence="1 2" key="1">
    <citation type="submission" date="2016-01" db="EMBL/GenBank/DDBJ databases">
        <title>Highly variable Streptococcus oralis are common among viridans streptococci isolated from primates.</title>
        <authorList>
            <person name="Denapaite D."/>
            <person name="Rieger M."/>
            <person name="Koendgen S."/>
            <person name="Brueckner R."/>
            <person name="Ochigava I."/>
            <person name="Kappeler P."/>
            <person name="Maetz-Rensing K."/>
            <person name="Leendertz F."/>
            <person name="Hakenbeck R."/>
        </authorList>
    </citation>
    <scope>NUCLEOTIDE SEQUENCE [LARGE SCALE GENOMIC DNA]</scope>
    <source>
        <strain evidence="1 2">DD08</strain>
    </source>
</reference>
<protein>
    <submittedName>
        <fullName evidence="1">Uncharacterized protein</fullName>
    </submittedName>
</protein>
<name>A0A139N649_STRCR</name>
<dbReference type="AlphaFoldDB" id="A0A139N649"/>
<dbReference type="PATRIC" id="fig|45634.12.peg.132"/>
<organism evidence="1 2">
    <name type="scientific">Streptococcus cristatus</name>
    <dbReference type="NCBI Taxonomy" id="45634"/>
    <lineage>
        <taxon>Bacteria</taxon>
        <taxon>Bacillati</taxon>
        <taxon>Bacillota</taxon>
        <taxon>Bacilli</taxon>
        <taxon>Lactobacillales</taxon>
        <taxon>Streptococcaceae</taxon>
        <taxon>Streptococcus</taxon>
    </lineage>
</organism>
<accession>A0A139N649</accession>
<proteinExistence type="predicted"/>
<dbReference type="EMBL" id="LQRD01000005">
    <property type="protein sequence ID" value="KXT71264.1"/>
    <property type="molecule type" value="Genomic_DNA"/>
</dbReference>
<dbReference type="RefSeq" id="WP_061421990.1">
    <property type="nucleotide sequence ID" value="NZ_KQ969062.1"/>
</dbReference>
<comment type="caution">
    <text evidence="1">The sequence shown here is derived from an EMBL/GenBank/DDBJ whole genome shotgun (WGS) entry which is preliminary data.</text>
</comment>
<dbReference type="Proteomes" id="UP000070377">
    <property type="component" value="Unassembled WGS sequence"/>
</dbReference>
<evidence type="ECO:0000313" key="1">
    <source>
        <dbReference type="EMBL" id="KXT71264.1"/>
    </source>
</evidence>
<evidence type="ECO:0000313" key="2">
    <source>
        <dbReference type="Proteomes" id="UP000070377"/>
    </source>
</evidence>
<sequence length="68" mass="7605">MNDDKMTVIQEMFKKGETDELVPAVTVILDGKIKGVIDILMEKNGYEGYPEALSDIIFKGISTMIDHD</sequence>
<gene>
    <name evidence="1" type="ORF">SCRDD08_00127</name>
</gene>